<comment type="similarity">
    <text evidence="1">Belongs to the SIP oxidoreductase family.</text>
</comment>
<dbReference type="SUPFAM" id="SSF63380">
    <property type="entry name" value="Riboflavin synthase domain-like"/>
    <property type="match status" value="1"/>
</dbReference>
<protein>
    <submittedName>
        <fullName evidence="3">Siderophore-interacting protein</fullName>
    </submittedName>
</protein>
<dbReference type="Proteomes" id="UP001157355">
    <property type="component" value="Unassembled WGS sequence"/>
</dbReference>
<dbReference type="InterPro" id="IPR007037">
    <property type="entry name" value="SIP_rossman_dom"/>
</dbReference>
<gene>
    <name evidence="3" type="ORF">GCM10010873_09330</name>
</gene>
<dbReference type="PANTHER" id="PTHR30157:SF0">
    <property type="entry name" value="NADPH-DEPENDENT FERRIC-CHELATE REDUCTASE"/>
    <property type="match status" value="1"/>
</dbReference>
<evidence type="ECO:0000256" key="1">
    <source>
        <dbReference type="ARBA" id="ARBA00035644"/>
    </source>
</evidence>
<reference evidence="3 4" key="1">
    <citation type="journal article" date="2014" name="Int. J. Syst. Evol. Microbiol.">
        <title>Complete genome sequence of Corynebacterium casei LMG S-19264T (=DSM 44701T), isolated from a smear-ripened cheese.</title>
        <authorList>
            <consortium name="US DOE Joint Genome Institute (JGI-PGF)"/>
            <person name="Walter F."/>
            <person name="Albersmeier A."/>
            <person name="Kalinowski J."/>
            <person name="Ruckert C."/>
        </authorList>
    </citation>
    <scope>NUCLEOTIDE SEQUENCE [LARGE SCALE GENOMIC DNA]</scope>
    <source>
        <strain evidence="3 4">NBRC 111766</strain>
    </source>
</reference>
<dbReference type="GO" id="GO:0016491">
    <property type="term" value="F:oxidoreductase activity"/>
    <property type="evidence" value="ECO:0007669"/>
    <property type="project" value="InterPro"/>
</dbReference>
<keyword evidence="4" id="KW-1185">Reference proteome</keyword>
<dbReference type="CDD" id="cd06193">
    <property type="entry name" value="siderophore_interacting"/>
    <property type="match status" value="1"/>
</dbReference>
<dbReference type="RefSeq" id="WP_284324170.1">
    <property type="nucleotide sequence ID" value="NZ_BSPP01000004.1"/>
</dbReference>
<dbReference type="InterPro" id="IPR013113">
    <property type="entry name" value="SIP_FAD-bd"/>
</dbReference>
<evidence type="ECO:0000259" key="2">
    <source>
        <dbReference type="PROSITE" id="PS51384"/>
    </source>
</evidence>
<dbReference type="InterPro" id="IPR039261">
    <property type="entry name" value="FNR_nucleotide-bd"/>
</dbReference>
<dbReference type="Gene3D" id="3.40.50.80">
    <property type="entry name" value="Nucleotide-binding domain of ferredoxin-NADP reductase (FNR) module"/>
    <property type="match status" value="1"/>
</dbReference>
<organism evidence="3 4">
    <name type="scientific">Cypionkella aquatica</name>
    <dbReference type="NCBI Taxonomy" id="1756042"/>
    <lineage>
        <taxon>Bacteria</taxon>
        <taxon>Pseudomonadati</taxon>
        <taxon>Pseudomonadota</taxon>
        <taxon>Alphaproteobacteria</taxon>
        <taxon>Rhodobacterales</taxon>
        <taxon>Paracoccaceae</taxon>
        <taxon>Cypionkella</taxon>
    </lineage>
</organism>
<evidence type="ECO:0000313" key="3">
    <source>
        <dbReference type="EMBL" id="GLS85959.1"/>
    </source>
</evidence>
<dbReference type="AlphaFoldDB" id="A0AA37U1S0"/>
<dbReference type="PROSITE" id="PS51384">
    <property type="entry name" value="FAD_FR"/>
    <property type="match status" value="1"/>
</dbReference>
<comment type="caution">
    <text evidence="3">The sequence shown here is derived from an EMBL/GenBank/DDBJ whole genome shotgun (WGS) entry which is preliminary data.</text>
</comment>
<name>A0AA37U1S0_9RHOB</name>
<dbReference type="InterPro" id="IPR039374">
    <property type="entry name" value="SIP_fam"/>
</dbReference>
<accession>A0AA37U1S0</accession>
<dbReference type="InterPro" id="IPR017938">
    <property type="entry name" value="Riboflavin_synthase-like_b-brl"/>
</dbReference>
<feature type="domain" description="FAD-binding FR-type" evidence="2">
    <location>
        <begin position="106"/>
        <end position="228"/>
    </location>
</feature>
<sequence length="351" mass="37118">MIRVDDLALTGRIHDAPGAFAAHVAELYAAFDTASLPCGGLRINFDSGSITLQVAERGLAIAITAISASDLFVLREAVAGLVDGFDATLTPRLIWDRALPKLTTPPNFRQGRIVAISTPGAGYIRLRIAADHLAPFAVSGLHLRLLLPPQGRSPVWPSVSDTGRTVWPSGADKLHDPVYTIRAIDPAAGWLELDIFVHGHGRTCAWALAVKRGAEVGLIGPGGGYLPMARHLVLLGDETALPAIARILENAAPDTLGQALILLPDARAVQAIAAPPGVQIRWLSRASGDTLDTALATTTLPRAGLAGGRLLWIAAERAFCQRLRAQFTPATGWAKSETMIAAYWTAADVQA</sequence>
<proteinExistence type="inferred from homology"/>
<dbReference type="Pfam" id="PF04954">
    <property type="entry name" value="SIP"/>
    <property type="match status" value="1"/>
</dbReference>
<dbReference type="PANTHER" id="PTHR30157">
    <property type="entry name" value="FERRIC REDUCTASE, NADPH-DEPENDENT"/>
    <property type="match status" value="1"/>
</dbReference>
<evidence type="ECO:0000313" key="4">
    <source>
        <dbReference type="Proteomes" id="UP001157355"/>
    </source>
</evidence>
<dbReference type="Pfam" id="PF08021">
    <property type="entry name" value="FAD_binding_9"/>
    <property type="match status" value="1"/>
</dbReference>
<dbReference type="InterPro" id="IPR017927">
    <property type="entry name" value="FAD-bd_FR_type"/>
</dbReference>
<dbReference type="Gene3D" id="2.40.30.10">
    <property type="entry name" value="Translation factors"/>
    <property type="match status" value="1"/>
</dbReference>
<dbReference type="EMBL" id="BSPP01000004">
    <property type="protein sequence ID" value="GLS85959.1"/>
    <property type="molecule type" value="Genomic_DNA"/>
</dbReference>